<evidence type="ECO:0000313" key="2">
    <source>
        <dbReference type="EMBL" id="GIX86733.1"/>
    </source>
</evidence>
<organism evidence="2 3">
    <name type="scientific">Caerostris extrusa</name>
    <name type="common">Bark spider</name>
    <name type="synonym">Caerostris bankana</name>
    <dbReference type="NCBI Taxonomy" id="172846"/>
    <lineage>
        <taxon>Eukaryota</taxon>
        <taxon>Metazoa</taxon>
        <taxon>Ecdysozoa</taxon>
        <taxon>Arthropoda</taxon>
        <taxon>Chelicerata</taxon>
        <taxon>Arachnida</taxon>
        <taxon>Araneae</taxon>
        <taxon>Araneomorphae</taxon>
        <taxon>Entelegynae</taxon>
        <taxon>Araneoidea</taxon>
        <taxon>Araneidae</taxon>
        <taxon>Caerostris</taxon>
    </lineage>
</organism>
<evidence type="ECO:0000256" key="1">
    <source>
        <dbReference type="SAM" id="Phobius"/>
    </source>
</evidence>
<dbReference type="AlphaFoldDB" id="A0AAV4NSL1"/>
<proteinExistence type="predicted"/>
<protein>
    <submittedName>
        <fullName evidence="2">Uncharacterized protein</fullName>
    </submittedName>
</protein>
<evidence type="ECO:0000313" key="3">
    <source>
        <dbReference type="Proteomes" id="UP001054945"/>
    </source>
</evidence>
<reference evidence="2 3" key="1">
    <citation type="submission" date="2021-06" db="EMBL/GenBank/DDBJ databases">
        <title>Caerostris extrusa draft genome.</title>
        <authorList>
            <person name="Kono N."/>
            <person name="Arakawa K."/>
        </authorList>
    </citation>
    <scope>NUCLEOTIDE SEQUENCE [LARGE SCALE GENOMIC DNA]</scope>
</reference>
<comment type="caution">
    <text evidence="2">The sequence shown here is derived from an EMBL/GenBank/DDBJ whole genome shotgun (WGS) entry which is preliminary data.</text>
</comment>
<gene>
    <name evidence="2" type="ORF">CEXT_450491</name>
</gene>
<keyword evidence="1" id="KW-0812">Transmembrane</keyword>
<accession>A0AAV4NSL1</accession>
<keyword evidence="1" id="KW-0472">Membrane</keyword>
<name>A0AAV4NSL1_CAEEX</name>
<feature type="transmembrane region" description="Helical" evidence="1">
    <location>
        <begin position="14"/>
        <end position="38"/>
    </location>
</feature>
<sequence length="66" mass="7374">MPLFLISQAPSPDVPGYCLFFASHIFLAPYFSAVLAELHAGMDIEVRRWDALLSHIKSRSEQTLAP</sequence>
<dbReference type="Proteomes" id="UP001054945">
    <property type="component" value="Unassembled WGS sequence"/>
</dbReference>
<keyword evidence="3" id="KW-1185">Reference proteome</keyword>
<dbReference type="EMBL" id="BPLR01003610">
    <property type="protein sequence ID" value="GIX86733.1"/>
    <property type="molecule type" value="Genomic_DNA"/>
</dbReference>
<keyword evidence="1" id="KW-1133">Transmembrane helix</keyword>